<proteinExistence type="predicted"/>
<name>A0A834FUH4_ORYME</name>
<dbReference type="AlphaFoldDB" id="A0A834FUH4"/>
<comment type="caution">
    <text evidence="1">The sequence shown here is derived from an EMBL/GenBank/DDBJ whole genome shotgun (WGS) entry which is preliminary data.</text>
</comment>
<feature type="non-terminal residue" evidence="1">
    <location>
        <position position="60"/>
    </location>
</feature>
<organism evidence="1 2">
    <name type="scientific">Oryzias melastigma</name>
    <name type="common">Marine medaka</name>
    <dbReference type="NCBI Taxonomy" id="30732"/>
    <lineage>
        <taxon>Eukaryota</taxon>
        <taxon>Metazoa</taxon>
        <taxon>Chordata</taxon>
        <taxon>Craniata</taxon>
        <taxon>Vertebrata</taxon>
        <taxon>Euteleostomi</taxon>
        <taxon>Actinopterygii</taxon>
        <taxon>Neopterygii</taxon>
        <taxon>Teleostei</taxon>
        <taxon>Neoteleostei</taxon>
        <taxon>Acanthomorphata</taxon>
        <taxon>Ovalentaria</taxon>
        <taxon>Atherinomorphae</taxon>
        <taxon>Beloniformes</taxon>
        <taxon>Adrianichthyidae</taxon>
        <taxon>Oryziinae</taxon>
        <taxon>Oryzias</taxon>
    </lineage>
</organism>
<gene>
    <name evidence="1" type="ORF">FQA47_000722</name>
</gene>
<dbReference type="Proteomes" id="UP000646548">
    <property type="component" value="Unassembled WGS sequence"/>
</dbReference>
<reference evidence="1" key="1">
    <citation type="journal article" name="BMC Genomics">
        <title>Long-read sequencing and de novo genome assembly of marine medaka (Oryzias melastigma).</title>
        <authorList>
            <person name="Liang P."/>
            <person name="Saqib H.S.A."/>
            <person name="Ni X."/>
            <person name="Shen Y."/>
        </authorList>
    </citation>
    <scope>NUCLEOTIDE SEQUENCE</scope>
    <source>
        <strain evidence="1">Bigg-433</strain>
    </source>
</reference>
<dbReference type="EMBL" id="WKFB01000010">
    <property type="protein sequence ID" value="KAF6739262.1"/>
    <property type="molecule type" value="Genomic_DNA"/>
</dbReference>
<accession>A0A834FUH4</accession>
<protein>
    <submittedName>
        <fullName evidence="1">Uncharacterized protein</fullName>
    </submittedName>
</protein>
<evidence type="ECO:0000313" key="1">
    <source>
        <dbReference type="EMBL" id="KAF6739262.1"/>
    </source>
</evidence>
<sequence>MTLFREKSTKTGRIAEELARLIKIYDLQDQRDVNLRRALVLLALPVYFREDASNFFKTCT</sequence>
<evidence type="ECO:0000313" key="2">
    <source>
        <dbReference type="Proteomes" id="UP000646548"/>
    </source>
</evidence>